<name>A0A834RE58_SARSC</name>
<reference evidence="12" key="3">
    <citation type="submission" date="2022-06" db="UniProtKB">
        <authorList>
            <consortium name="EnsemblMetazoa"/>
        </authorList>
    </citation>
    <scope>IDENTIFICATION</scope>
</reference>
<feature type="region of interest" description="Disordered" evidence="9">
    <location>
        <begin position="696"/>
        <end position="751"/>
    </location>
</feature>
<evidence type="ECO:0000313" key="12">
    <source>
        <dbReference type="EnsemblMetazoa" id="KAF7495520.1"/>
    </source>
</evidence>
<organism evidence="11">
    <name type="scientific">Sarcoptes scabiei</name>
    <name type="common">Itch mite</name>
    <name type="synonym">Acarus scabiei</name>
    <dbReference type="NCBI Taxonomy" id="52283"/>
    <lineage>
        <taxon>Eukaryota</taxon>
        <taxon>Metazoa</taxon>
        <taxon>Ecdysozoa</taxon>
        <taxon>Arthropoda</taxon>
        <taxon>Chelicerata</taxon>
        <taxon>Arachnida</taxon>
        <taxon>Acari</taxon>
        <taxon>Acariformes</taxon>
        <taxon>Sarcoptiformes</taxon>
        <taxon>Astigmata</taxon>
        <taxon>Psoroptidia</taxon>
        <taxon>Sarcoptoidea</taxon>
        <taxon>Sarcoptidae</taxon>
        <taxon>Sarcoptinae</taxon>
        <taxon>Sarcoptes</taxon>
    </lineage>
</organism>
<feature type="domain" description="Kinesin motor" evidence="10">
    <location>
        <begin position="52"/>
        <end position="453"/>
    </location>
</feature>
<dbReference type="EnsemblMetazoa" id="SSS_1540s_mrna">
    <property type="protein sequence ID" value="KAF7495520.1"/>
    <property type="gene ID" value="SSS_1540"/>
</dbReference>
<dbReference type="SUPFAM" id="SSF52540">
    <property type="entry name" value="P-loop containing nucleoside triphosphate hydrolases"/>
    <property type="match status" value="1"/>
</dbReference>
<sequence>MMACTFDESDYSSSLSKNEDYSISNINFDETADVSTTLDPKNELEGINDSGRIETFLRIRPNTTVCEKYCIEENLLRIQQSNGKKSDSFSFTRIFYGQHTQFEVFEKCSLPLLKAFIAGRNSILFTFGVTSSGKTFTMKGTTQQPGIIPLSLIMLFNSFSAIDLTKPPQYKPIAFCDRIKLSEEEQSYENNIRQFIIEKALGHQKDQNEIENFEINEREILEDHQSVIANLSKLFQNQNAEEQSLSVWVSYFEIYNDNIIDLLNVKCENENEPRLFLCQDSAKNYYINRLRQVFVTSATEAFLVYLYGQHNLKQHISQTALNKNSSRSHSIFRLTLIRIDHKNQQTYTSNINFCDLAGAERIAKTGNTGQRAKETSKINQSLSALNHCLGSLKSKKKESMIVSFRTSKLTHVLQPYLFSNGGSFCIIFNLNPSSVLFDESIYSLSLCDSIKTVRQAPNLSYVRRMTLKTDFKNHFNQNNLEKVPEENRMDLEETSEMFDFDYDSIVEHYETLLQQKEKEYELLETQYRRYITEVKNGNEETKQKHEKELEEKEAIYNAKMDINNKNFKSLLEKKCEKIEELENKLFENESELIDSKENLKQKLHRIDELQEEIEQLREQNQSKDNKIEELESKLKQQMRQQQTEPIGCSECCQKRLFASASELLSSLHKKRNHSKQDSQDEDEISAYNKKKAVLIEKQQSSKKLRLAKARPSQNFSPESYLDQFQSEQKAIDNNNIENRKPYNTRSRKRLF</sequence>
<keyword evidence="6" id="KW-0206">Cytoskeleton</keyword>
<comment type="similarity">
    <text evidence="7">Belongs to the TRAFAC class myosin-kinesin ATPase superfamily. Kinesin family.</text>
</comment>
<feature type="coiled-coil region" evidence="8">
    <location>
        <begin position="506"/>
        <end position="640"/>
    </location>
</feature>
<keyword evidence="6" id="KW-0963">Cytoplasm</keyword>
<dbReference type="PANTHER" id="PTHR24115">
    <property type="entry name" value="KINESIN-RELATED"/>
    <property type="match status" value="1"/>
</dbReference>
<dbReference type="OMA" id="ATWRRIH"/>
<evidence type="ECO:0000313" key="11">
    <source>
        <dbReference type="EMBL" id="KAF7495520.1"/>
    </source>
</evidence>
<dbReference type="EMBL" id="WVUK01000048">
    <property type="protein sequence ID" value="KAF7495520.1"/>
    <property type="molecule type" value="Genomic_DNA"/>
</dbReference>
<dbReference type="SMART" id="SM00129">
    <property type="entry name" value="KISc"/>
    <property type="match status" value="1"/>
</dbReference>
<reference evidence="13" key="1">
    <citation type="journal article" date="2020" name="PLoS Negl. Trop. Dis.">
        <title>High-quality nuclear genome for Sarcoptes scabiei-A critical resource for a neglected parasite.</title>
        <authorList>
            <person name="Korhonen P.K."/>
            <person name="Gasser R.B."/>
            <person name="Ma G."/>
            <person name="Wang T."/>
            <person name="Stroehlein A.J."/>
            <person name="Young N.D."/>
            <person name="Ang C.S."/>
            <person name="Fernando D.D."/>
            <person name="Lu H.C."/>
            <person name="Taylor S."/>
            <person name="Reynolds S.L."/>
            <person name="Mofiz E."/>
            <person name="Najaraj S.H."/>
            <person name="Gowda H."/>
            <person name="Madugundu A."/>
            <person name="Renuse S."/>
            <person name="Holt D."/>
            <person name="Pandey A."/>
            <person name="Papenfuss A.T."/>
            <person name="Fischer K."/>
        </authorList>
    </citation>
    <scope>NUCLEOTIDE SEQUENCE [LARGE SCALE GENOMIC DNA]</scope>
</reference>
<dbReference type="InterPro" id="IPR027640">
    <property type="entry name" value="Kinesin-like_fam"/>
</dbReference>
<evidence type="ECO:0000256" key="3">
    <source>
        <dbReference type="ARBA" id="ARBA00022741"/>
    </source>
</evidence>
<evidence type="ECO:0000256" key="8">
    <source>
        <dbReference type="SAM" id="Coils"/>
    </source>
</evidence>
<gene>
    <name evidence="11" type="ORF">SSS_1540</name>
</gene>
<dbReference type="GO" id="GO:0005871">
    <property type="term" value="C:kinesin complex"/>
    <property type="evidence" value="ECO:0007669"/>
    <property type="project" value="TreeGrafter"/>
</dbReference>
<dbReference type="InterPro" id="IPR001752">
    <property type="entry name" value="Kinesin_motor_dom"/>
</dbReference>
<dbReference type="Pfam" id="PF00225">
    <property type="entry name" value="Kinesin"/>
    <property type="match status" value="1"/>
</dbReference>
<protein>
    <submittedName>
        <fullName evidence="11">Kinesin-like protein KIF20A</fullName>
    </submittedName>
</protein>
<dbReference type="PROSITE" id="PS50067">
    <property type="entry name" value="KINESIN_MOTOR_2"/>
    <property type="match status" value="1"/>
</dbReference>
<evidence type="ECO:0000256" key="2">
    <source>
        <dbReference type="ARBA" id="ARBA00022701"/>
    </source>
</evidence>
<proteinExistence type="inferred from homology"/>
<evidence type="ECO:0000256" key="1">
    <source>
        <dbReference type="ARBA" id="ARBA00004245"/>
    </source>
</evidence>
<evidence type="ECO:0000256" key="7">
    <source>
        <dbReference type="PROSITE-ProRule" id="PRU00283"/>
    </source>
</evidence>
<keyword evidence="4 7" id="KW-0067">ATP-binding</keyword>
<evidence type="ECO:0000259" key="10">
    <source>
        <dbReference type="PROSITE" id="PS50067"/>
    </source>
</evidence>
<evidence type="ECO:0000256" key="9">
    <source>
        <dbReference type="SAM" id="MobiDB-lite"/>
    </source>
</evidence>
<dbReference type="Proteomes" id="UP000070412">
    <property type="component" value="Unassembled WGS sequence"/>
</dbReference>
<keyword evidence="3 7" id="KW-0547">Nucleotide-binding</keyword>
<dbReference type="AlphaFoldDB" id="A0A834RE58"/>
<evidence type="ECO:0000256" key="5">
    <source>
        <dbReference type="ARBA" id="ARBA00023175"/>
    </source>
</evidence>
<dbReference type="InterPro" id="IPR036961">
    <property type="entry name" value="Kinesin_motor_dom_sf"/>
</dbReference>
<dbReference type="OrthoDB" id="6436009at2759"/>
<evidence type="ECO:0000256" key="6">
    <source>
        <dbReference type="ARBA" id="ARBA00023212"/>
    </source>
</evidence>
<comment type="subcellular location">
    <subcellularLocation>
        <location evidence="1">Cytoplasm</location>
        <location evidence="1">Cytoskeleton</location>
    </subcellularLocation>
</comment>
<dbReference type="GO" id="GO:0005874">
    <property type="term" value="C:microtubule"/>
    <property type="evidence" value="ECO:0007669"/>
    <property type="project" value="UniProtKB-KW"/>
</dbReference>
<dbReference type="PANTHER" id="PTHR24115:SF1008">
    <property type="entry name" value="KINESIN-LIKE PROTEIN SUBITO"/>
    <property type="match status" value="1"/>
</dbReference>
<dbReference type="GO" id="GO:0005634">
    <property type="term" value="C:nucleus"/>
    <property type="evidence" value="ECO:0007669"/>
    <property type="project" value="TreeGrafter"/>
</dbReference>
<keyword evidence="13" id="KW-1185">Reference proteome</keyword>
<dbReference type="GO" id="GO:0007018">
    <property type="term" value="P:microtubule-based movement"/>
    <property type="evidence" value="ECO:0007669"/>
    <property type="project" value="InterPro"/>
</dbReference>
<evidence type="ECO:0000313" key="13">
    <source>
        <dbReference type="Proteomes" id="UP000070412"/>
    </source>
</evidence>
<reference evidence="11" key="2">
    <citation type="submission" date="2020-01" db="EMBL/GenBank/DDBJ databases">
        <authorList>
            <person name="Korhonen P.K.K."/>
            <person name="Guangxu M.G."/>
            <person name="Wang T.W."/>
            <person name="Stroehlein A.J.S."/>
            <person name="Young N.D."/>
            <person name="Ang C.-S.A."/>
            <person name="Fernando D.W.F."/>
            <person name="Lu H.L."/>
            <person name="Taylor S.T."/>
            <person name="Ehtesham M.E.M."/>
            <person name="Najaraj S.H.N."/>
            <person name="Harsha G.H.G."/>
            <person name="Madugundu A.M."/>
            <person name="Renuse S.R."/>
            <person name="Holt D.H."/>
            <person name="Pandey A.P."/>
            <person name="Papenfuss A.P."/>
            <person name="Gasser R.B.G."/>
            <person name="Fischer K.F."/>
        </authorList>
    </citation>
    <scope>NUCLEOTIDE SEQUENCE</scope>
    <source>
        <strain evidence="11">SSS_KF_BRIS2020</strain>
    </source>
</reference>
<dbReference type="GO" id="GO:0008017">
    <property type="term" value="F:microtubule binding"/>
    <property type="evidence" value="ECO:0007669"/>
    <property type="project" value="InterPro"/>
</dbReference>
<evidence type="ECO:0000256" key="4">
    <source>
        <dbReference type="ARBA" id="ARBA00022840"/>
    </source>
</evidence>
<dbReference type="GO" id="GO:0005524">
    <property type="term" value="F:ATP binding"/>
    <property type="evidence" value="ECO:0007669"/>
    <property type="project" value="UniProtKB-UniRule"/>
</dbReference>
<dbReference type="Gene3D" id="3.40.850.10">
    <property type="entry name" value="Kinesin motor domain"/>
    <property type="match status" value="2"/>
</dbReference>
<dbReference type="InterPro" id="IPR027417">
    <property type="entry name" value="P-loop_NTPase"/>
</dbReference>
<keyword evidence="8" id="KW-0175">Coiled coil</keyword>
<dbReference type="PRINTS" id="PR00380">
    <property type="entry name" value="KINESINHEAVY"/>
</dbReference>
<keyword evidence="5 7" id="KW-0505">Motor protein</keyword>
<keyword evidence="2" id="KW-0493">Microtubule</keyword>
<feature type="binding site" evidence="7">
    <location>
        <begin position="128"/>
        <end position="135"/>
    </location>
    <ligand>
        <name>ATP</name>
        <dbReference type="ChEBI" id="CHEBI:30616"/>
    </ligand>
</feature>
<feature type="compositionally biased region" description="Polar residues" evidence="9">
    <location>
        <begin position="711"/>
        <end position="744"/>
    </location>
</feature>
<accession>A0A834RE58</accession>
<dbReference type="GO" id="GO:0016887">
    <property type="term" value="F:ATP hydrolysis activity"/>
    <property type="evidence" value="ECO:0007669"/>
    <property type="project" value="TreeGrafter"/>
</dbReference>
<dbReference type="GO" id="GO:0003777">
    <property type="term" value="F:microtubule motor activity"/>
    <property type="evidence" value="ECO:0007669"/>
    <property type="project" value="InterPro"/>
</dbReference>